<organism evidence="3 4">
    <name type="scientific">Glutamicibacter uratoxydans</name>
    <name type="common">Arthrobacter uratoxydans</name>
    <dbReference type="NCBI Taxonomy" id="43667"/>
    <lineage>
        <taxon>Bacteria</taxon>
        <taxon>Bacillati</taxon>
        <taxon>Actinomycetota</taxon>
        <taxon>Actinomycetes</taxon>
        <taxon>Micrococcales</taxon>
        <taxon>Micrococcaceae</taxon>
        <taxon>Glutamicibacter</taxon>
    </lineage>
</organism>
<evidence type="ECO:0000259" key="2">
    <source>
        <dbReference type="Pfam" id="PF07811"/>
    </source>
</evidence>
<dbReference type="InterPro" id="IPR012495">
    <property type="entry name" value="TadE-like_dom"/>
</dbReference>
<accession>A0A4Y4DK10</accession>
<keyword evidence="1" id="KW-0472">Membrane</keyword>
<evidence type="ECO:0000313" key="4">
    <source>
        <dbReference type="Proteomes" id="UP000316612"/>
    </source>
</evidence>
<comment type="caution">
    <text evidence="3">The sequence shown here is derived from an EMBL/GenBank/DDBJ whole genome shotgun (WGS) entry which is preliminary data.</text>
</comment>
<keyword evidence="1" id="KW-0812">Transmembrane</keyword>
<keyword evidence="1" id="KW-1133">Transmembrane helix</keyword>
<evidence type="ECO:0000256" key="1">
    <source>
        <dbReference type="SAM" id="Phobius"/>
    </source>
</evidence>
<feature type="transmembrane region" description="Helical" evidence="1">
    <location>
        <begin position="12"/>
        <end position="34"/>
    </location>
</feature>
<keyword evidence="4" id="KW-1185">Reference proteome</keyword>
<dbReference type="NCBIfam" id="NF041390">
    <property type="entry name" value="TadE_Rv3655c"/>
    <property type="match status" value="1"/>
</dbReference>
<dbReference type="RefSeq" id="WP_141362265.1">
    <property type="nucleotide sequence ID" value="NZ_BAAAJL010000001.1"/>
</dbReference>
<gene>
    <name evidence="3" type="ORF">AUR04nite_08480</name>
</gene>
<name>A0A4Y4DK10_GLUUR</name>
<feature type="domain" description="TadE-like" evidence="2">
    <location>
        <begin position="8"/>
        <end position="50"/>
    </location>
</feature>
<dbReference type="EMBL" id="BJNY01000004">
    <property type="protein sequence ID" value="GED05316.1"/>
    <property type="molecule type" value="Genomic_DNA"/>
</dbReference>
<dbReference type="InterPro" id="IPR049790">
    <property type="entry name" value="Rv3655c/TadE"/>
</dbReference>
<dbReference type="AlphaFoldDB" id="A0A4Y4DK10"/>
<dbReference type="Pfam" id="PF07811">
    <property type="entry name" value="TadE"/>
    <property type="match status" value="1"/>
</dbReference>
<dbReference type="OrthoDB" id="4953453at2"/>
<reference evidence="3 4" key="1">
    <citation type="submission" date="2019-06" db="EMBL/GenBank/DDBJ databases">
        <title>Whole genome shotgun sequence of Glutamicibacter uratoxydans NBRC 15515.</title>
        <authorList>
            <person name="Hosoyama A."/>
            <person name="Uohara A."/>
            <person name="Ohji S."/>
            <person name="Ichikawa N."/>
        </authorList>
    </citation>
    <scope>NUCLEOTIDE SEQUENCE [LARGE SCALE GENOMIC DNA]</scope>
    <source>
        <strain evidence="3 4">NBRC 15515</strain>
    </source>
</reference>
<protein>
    <recommendedName>
        <fullName evidence="2">TadE-like domain-containing protein</fullName>
    </recommendedName>
</protein>
<dbReference type="Proteomes" id="UP000316612">
    <property type="component" value="Unassembled WGS sequence"/>
</dbReference>
<evidence type="ECO:0000313" key="3">
    <source>
        <dbReference type="EMBL" id="GED05316.1"/>
    </source>
</evidence>
<sequence length="112" mass="11412">MDLNDERGSSTAEFAVLLPAVALLLSLLLCFGVLGMQQIQVQQAAGAAARELARGEDAGTARASGARLAGSEAAFRISSGGDYSTVSVAKTVRIPLVGPVMVHGKASVANEQ</sequence>
<proteinExistence type="predicted"/>